<comment type="caution">
    <text evidence="1">The sequence shown here is derived from an EMBL/GenBank/DDBJ whole genome shotgun (WGS) entry which is preliminary data.</text>
</comment>
<reference evidence="1" key="2">
    <citation type="submission" date="2020-09" db="EMBL/GenBank/DDBJ databases">
        <authorList>
            <person name="Sun Q."/>
            <person name="Ohkuma M."/>
        </authorList>
    </citation>
    <scope>NUCLEOTIDE SEQUENCE</scope>
    <source>
        <strain evidence="1">JCM 15325</strain>
    </source>
</reference>
<accession>A0A917S630</accession>
<protein>
    <submittedName>
        <fullName evidence="1">Uncharacterized protein</fullName>
    </submittedName>
</protein>
<evidence type="ECO:0000313" key="2">
    <source>
        <dbReference type="Proteomes" id="UP000654670"/>
    </source>
</evidence>
<sequence>MFRVAARTFFSAHDMRQPDAERINTMNMCLDRDTDQRAWLRLAAIMKRICTGFTETEGVKEGYRQAQNEKK</sequence>
<dbReference type="EMBL" id="BMOK01000007">
    <property type="protein sequence ID" value="GGL56019.1"/>
    <property type="molecule type" value="Genomic_DNA"/>
</dbReference>
<gene>
    <name evidence="1" type="ORF">GCM10007968_20180</name>
</gene>
<evidence type="ECO:0000313" key="1">
    <source>
        <dbReference type="EMBL" id="GGL56019.1"/>
    </source>
</evidence>
<keyword evidence="2" id="KW-1185">Reference proteome</keyword>
<dbReference type="AlphaFoldDB" id="A0A917S630"/>
<organism evidence="1 2">
    <name type="scientific">Sporolactobacillus putidus</name>
    <dbReference type="NCBI Taxonomy" id="492735"/>
    <lineage>
        <taxon>Bacteria</taxon>
        <taxon>Bacillati</taxon>
        <taxon>Bacillota</taxon>
        <taxon>Bacilli</taxon>
        <taxon>Bacillales</taxon>
        <taxon>Sporolactobacillaceae</taxon>
        <taxon>Sporolactobacillus</taxon>
    </lineage>
</organism>
<proteinExistence type="predicted"/>
<name>A0A917S630_9BACL</name>
<dbReference type="Proteomes" id="UP000654670">
    <property type="component" value="Unassembled WGS sequence"/>
</dbReference>
<reference evidence="1" key="1">
    <citation type="journal article" date="2014" name="Int. J. Syst. Evol. Microbiol.">
        <title>Complete genome sequence of Corynebacterium casei LMG S-19264T (=DSM 44701T), isolated from a smear-ripened cheese.</title>
        <authorList>
            <consortium name="US DOE Joint Genome Institute (JGI-PGF)"/>
            <person name="Walter F."/>
            <person name="Albersmeier A."/>
            <person name="Kalinowski J."/>
            <person name="Ruckert C."/>
        </authorList>
    </citation>
    <scope>NUCLEOTIDE SEQUENCE</scope>
    <source>
        <strain evidence="1">JCM 15325</strain>
    </source>
</reference>